<dbReference type="Proteomes" id="UP000076584">
    <property type="component" value="Unassembled WGS sequence"/>
</dbReference>
<feature type="non-terminal residue" evidence="1">
    <location>
        <position position="1"/>
    </location>
</feature>
<protein>
    <submittedName>
        <fullName evidence="1">Uncharacterized protein</fullName>
    </submittedName>
</protein>
<accession>A0A162N1W4</accession>
<name>A0A162N1W4_COLIC</name>
<evidence type="ECO:0000313" key="1">
    <source>
        <dbReference type="EMBL" id="KZL85434.1"/>
    </source>
</evidence>
<proteinExistence type="predicted"/>
<dbReference type="EMBL" id="LFIW01000637">
    <property type="protein sequence ID" value="KZL85434.1"/>
    <property type="molecule type" value="Genomic_DNA"/>
</dbReference>
<gene>
    <name evidence="1" type="ORF">CI238_11495</name>
</gene>
<organism evidence="1 2">
    <name type="scientific">Colletotrichum incanum</name>
    <name type="common">Soybean anthracnose fungus</name>
    <dbReference type="NCBI Taxonomy" id="1573173"/>
    <lineage>
        <taxon>Eukaryota</taxon>
        <taxon>Fungi</taxon>
        <taxon>Dikarya</taxon>
        <taxon>Ascomycota</taxon>
        <taxon>Pezizomycotina</taxon>
        <taxon>Sordariomycetes</taxon>
        <taxon>Hypocreomycetidae</taxon>
        <taxon>Glomerellales</taxon>
        <taxon>Glomerellaceae</taxon>
        <taxon>Colletotrichum</taxon>
        <taxon>Colletotrichum spaethianum species complex</taxon>
    </lineage>
</organism>
<reference evidence="1 2" key="1">
    <citation type="submission" date="2015-06" db="EMBL/GenBank/DDBJ databases">
        <title>Survival trade-offs in plant roots during colonization by closely related pathogenic and mutualistic fungi.</title>
        <authorList>
            <person name="Hacquard S."/>
            <person name="Kracher B."/>
            <person name="Hiruma K."/>
            <person name="Weinman A."/>
            <person name="Muench P."/>
            <person name="Garrido Oter R."/>
            <person name="Ver Loren van Themaat E."/>
            <person name="Dallerey J.-F."/>
            <person name="Damm U."/>
            <person name="Henrissat B."/>
            <person name="Lespinet O."/>
            <person name="Thon M."/>
            <person name="Kemen E."/>
            <person name="McHardy A.C."/>
            <person name="Schulze-Lefert P."/>
            <person name="O'Connell R.J."/>
        </authorList>
    </citation>
    <scope>NUCLEOTIDE SEQUENCE [LARGE SCALE GENOMIC DNA]</scope>
    <source>
        <strain evidence="1 2">MAFF 238704</strain>
    </source>
</reference>
<evidence type="ECO:0000313" key="2">
    <source>
        <dbReference type="Proteomes" id="UP000076584"/>
    </source>
</evidence>
<keyword evidence="2" id="KW-1185">Reference proteome</keyword>
<dbReference type="AlphaFoldDB" id="A0A162N1W4"/>
<sequence>LGQASFWRSNHGRIAELNETVPSSFTTIRWQIASYFLVSYSSKPWLSRYPRHRSSVHPILSHGFLINYHTPSSAGPDRPTDKDT</sequence>
<comment type="caution">
    <text evidence="1">The sequence shown here is derived from an EMBL/GenBank/DDBJ whole genome shotgun (WGS) entry which is preliminary data.</text>
</comment>